<dbReference type="GO" id="GO:0005524">
    <property type="term" value="F:ATP binding"/>
    <property type="evidence" value="ECO:0007669"/>
    <property type="project" value="UniProtKB-KW"/>
</dbReference>
<comment type="pathway">
    <text evidence="8">Porphyrin-containing compound metabolism.</text>
</comment>
<evidence type="ECO:0000259" key="11">
    <source>
        <dbReference type="Pfam" id="PF11965"/>
    </source>
</evidence>
<dbReference type="EC" id="6.6.1.1" evidence="2"/>
<evidence type="ECO:0000256" key="9">
    <source>
        <dbReference type="ARBA" id="ARBA00048693"/>
    </source>
</evidence>
<dbReference type="GO" id="GO:0015995">
    <property type="term" value="P:chlorophyll biosynthetic process"/>
    <property type="evidence" value="ECO:0007669"/>
    <property type="project" value="UniProtKB-KW"/>
</dbReference>
<name>A0A165L0R5_PELLU</name>
<protein>
    <recommendedName>
        <fullName evidence="2">magnesium chelatase</fullName>
        <ecNumber evidence="2">6.6.1.1</ecNumber>
    </recommendedName>
</protein>
<dbReference type="CDD" id="cd10150">
    <property type="entry name" value="CobN_like"/>
    <property type="match status" value="1"/>
</dbReference>
<dbReference type="PANTHER" id="PTHR44119:SF1">
    <property type="entry name" value="MAGNESIUM-CHELATASE SUBUNIT CHLH, CHLOROPLASTIC"/>
    <property type="match status" value="1"/>
</dbReference>
<evidence type="ECO:0000313" key="12">
    <source>
        <dbReference type="EMBL" id="KZK73429.1"/>
    </source>
</evidence>
<keyword evidence="5" id="KW-0547">Nucleotide-binding</keyword>
<keyword evidence="6" id="KW-0067">ATP-binding</keyword>
<gene>
    <name evidence="12" type="ORF">A3K90_01475</name>
</gene>
<keyword evidence="7" id="KW-0149">Chlorophyll biosynthesis</keyword>
<dbReference type="EMBL" id="LVWG01000036">
    <property type="protein sequence ID" value="KZK73429.1"/>
    <property type="molecule type" value="Genomic_DNA"/>
</dbReference>
<sequence>MHDKIRIAAVVGMEQCNQRVWREVSDMISAHAELTQWTDQDLEHQNPEAAEAIRNADCVFTTLIQFKGQADWLDEQLKASKVKTVFAYESMPEVMQMTKVGTYVVSGDGGGMPDIVKKVAKMLVKGRDEDALYGYMKLLKIMRTMLPLIPKKAKDFKNWMQVYTYWMHPTAENLAGMFNYIMAEYFEVGVKAEKVQEVPTMGFYHPDAPEYMKDLHHYEKWLHKHDKASAKRRNIAMLFFRKHLLQEKEYIDNTIRAIESRGLNPLPVFVMGVEGHVAAREWFTHGNVDMLVNMMGFGFVGGPAGATTPGASAAARDEILQKIDAPYVVAQPLFIQDVNSWKKEGVVPLQSAMTYSLPEMDGAVCPVVLGAIKDGRLHTVQDRLDRLSLIAKKFSDLRHMPNSEKKVAFVVYDYPPGMGKKASAALLDVPKSVYAMLLKLKDEGYNVGELPESPEAMLAMLDRATDYEIQAHEQDCFSIDREIFNRITTDRERERIEGRWNGFPGDIVPVGPDRLFIGGIQFGNVFIGVQPRLGIQGDPMRLLFDKENTPHHQYIAFYRWISREFGANAMIHVGMHGTVEWMPGLQLGVTGDCWPDALLGEVPHFYIYPINNPSEANIAKRRGYATMISHNIPPLARAGLYKELPAFKEMLNDYRERGLEKIVDVETEEAIIDKARQLNLTDDCPRVEGEAFQEYISRLYTYMMELEGRLISNSLHVFGATPQLETQVTTITEYLKVRGNEKSLPSIILQAIGENGTYGDYATLATRARKGESAAMQVRERVDGHTRDFISGTIFERGNPASVFSTLTGGAQVSKEMAEAINESLKEGLAMKTALEDNSGEMRSFVHALSGGYLPSGPGGDLVRDGAGILPTGRNIHAIDPWRIPSELAFKRGKQIADSILQRHVEENNGEYPESIAQVLWGLDTIKSKGEAVAVIIHLMGAEPAYDAQGKISHYALIPLAKLKRPRIDVLIQISSIFRDTFGVLVDHLDKLVKDAAKADETHEMNHIKKHVDIAMQNGADFEAATSRLFTQAPGSYGSQVEELVEDSAWETEQDLDDMFVKRTGFAYGGNRYGDQQTDILKGLLGTVDRVVQQVDSAEFGISDIDRYFSSSGALQLSARRRNPKGDNVKLNYVETFTADVKIDDADKALKVEFRTKLLNPKWFETMLEQGHSGAAEISNRFTYMLGWDAVTKGVDDWVYKEAAETYAFDPNMRDRLMKANPKAFKNIVGRMLEASGRGMWNADPDMIDKLQEIYSDLEDRLEGIEV</sequence>
<dbReference type="AlphaFoldDB" id="A0A165L0R5"/>
<dbReference type="Pfam" id="PF02514">
    <property type="entry name" value="CobN-Mg_chel"/>
    <property type="match status" value="1"/>
</dbReference>
<evidence type="ECO:0000256" key="3">
    <source>
        <dbReference type="ARBA" id="ARBA00022531"/>
    </source>
</evidence>
<evidence type="ECO:0000256" key="4">
    <source>
        <dbReference type="ARBA" id="ARBA00022598"/>
    </source>
</evidence>
<dbReference type="PANTHER" id="PTHR44119">
    <property type="entry name" value="MAGNESIUM-CHELATASE SUBUNIT CHLH, CHLOROPLASTIC"/>
    <property type="match status" value="1"/>
</dbReference>
<dbReference type="InterPro" id="IPR003672">
    <property type="entry name" value="CobN/Mg_chltase"/>
</dbReference>
<reference evidence="12 13" key="1">
    <citation type="submission" date="2016-03" db="EMBL/GenBank/DDBJ databases">
        <title>Speciation and ecological success in dimly lit waters: horizontal gene transfer in a green sulfur bacteria bloom unveiled by metagenomic assembly.</title>
        <authorList>
            <person name="Llorens-Mares T."/>
            <person name="Liu Z."/>
            <person name="Allen L.Z."/>
            <person name="Rusch D.B."/>
            <person name="Craig M.T."/>
            <person name="Dupont C.L."/>
            <person name="Bryant D.A."/>
            <person name="Casamayor E.O."/>
        </authorList>
    </citation>
    <scope>NUCLEOTIDE SEQUENCE [LARGE SCALE GENOMIC DNA]</scope>
    <source>
        <strain evidence="12">CIII</strain>
    </source>
</reference>
<comment type="catalytic activity">
    <reaction evidence="9">
        <text>protoporphyrin IX + Mg(2+) + ATP + H2O = Mg-protoporphyrin IX + ADP + phosphate + 3 H(+)</text>
        <dbReference type="Rhea" id="RHEA:13961"/>
        <dbReference type="ChEBI" id="CHEBI:15377"/>
        <dbReference type="ChEBI" id="CHEBI:15378"/>
        <dbReference type="ChEBI" id="CHEBI:18420"/>
        <dbReference type="ChEBI" id="CHEBI:30616"/>
        <dbReference type="ChEBI" id="CHEBI:43474"/>
        <dbReference type="ChEBI" id="CHEBI:57306"/>
        <dbReference type="ChEBI" id="CHEBI:60492"/>
        <dbReference type="ChEBI" id="CHEBI:456216"/>
        <dbReference type="EC" id="6.6.1.1"/>
    </reaction>
</comment>
<dbReference type="GO" id="GO:0016851">
    <property type="term" value="F:magnesium chelatase activity"/>
    <property type="evidence" value="ECO:0007669"/>
    <property type="project" value="UniProtKB-EC"/>
</dbReference>
<proteinExistence type="inferred from homology"/>
<comment type="caution">
    <text evidence="12">The sequence shown here is derived from an EMBL/GenBank/DDBJ whole genome shotgun (WGS) entry which is preliminary data.</text>
</comment>
<dbReference type="NCBIfam" id="TIGR02025">
    <property type="entry name" value="BchH"/>
    <property type="match status" value="1"/>
</dbReference>
<evidence type="ECO:0000313" key="13">
    <source>
        <dbReference type="Proteomes" id="UP000076481"/>
    </source>
</evidence>
<keyword evidence="3" id="KW-0602">Photosynthesis</keyword>
<organism evidence="12 13">
    <name type="scientific">Pelodictyon luteolum</name>
    <dbReference type="NCBI Taxonomy" id="1100"/>
    <lineage>
        <taxon>Bacteria</taxon>
        <taxon>Pseudomonadati</taxon>
        <taxon>Chlorobiota</taxon>
        <taxon>Chlorobiia</taxon>
        <taxon>Chlorobiales</taxon>
        <taxon>Chlorobiaceae</taxon>
        <taxon>Chlorobium/Pelodictyon group</taxon>
        <taxon>Pelodictyon</taxon>
    </lineage>
</organism>
<dbReference type="InterPro" id="IPR022571">
    <property type="entry name" value="Mg_chelatase_H_N"/>
</dbReference>
<evidence type="ECO:0000256" key="5">
    <source>
        <dbReference type="ARBA" id="ARBA00022741"/>
    </source>
</evidence>
<evidence type="ECO:0000256" key="8">
    <source>
        <dbReference type="ARBA" id="ARBA00023444"/>
    </source>
</evidence>
<keyword evidence="4" id="KW-0436">Ligase</keyword>
<feature type="domain" description="Magnesium chelatase subunit H N-terminal" evidence="11">
    <location>
        <begin position="6"/>
        <end position="160"/>
    </location>
</feature>
<dbReference type="InterPro" id="IPR011771">
    <property type="entry name" value="BchH"/>
</dbReference>
<comment type="similarity">
    <text evidence="1">Belongs to the Mg-chelatase subunit H family.</text>
</comment>
<feature type="domain" description="CobN/magnesium chelatase" evidence="10">
    <location>
        <begin position="163"/>
        <end position="1247"/>
    </location>
</feature>
<dbReference type="RefSeq" id="WP_303682393.1">
    <property type="nucleotide sequence ID" value="NZ_LVWG01000036.1"/>
</dbReference>
<dbReference type="GO" id="GO:0015979">
    <property type="term" value="P:photosynthesis"/>
    <property type="evidence" value="ECO:0007669"/>
    <property type="project" value="UniProtKB-KW"/>
</dbReference>
<evidence type="ECO:0000256" key="1">
    <source>
        <dbReference type="ARBA" id="ARBA00010851"/>
    </source>
</evidence>
<accession>A0A165L0R5</accession>
<dbReference type="Proteomes" id="UP000076481">
    <property type="component" value="Unassembled WGS sequence"/>
</dbReference>
<evidence type="ECO:0000256" key="7">
    <source>
        <dbReference type="ARBA" id="ARBA00023171"/>
    </source>
</evidence>
<evidence type="ECO:0000259" key="10">
    <source>
        <dbReference type="Pfam" id="PF02514"/>
    </source>
</evidence>
<evidence type="ECO:0000256" key="2">
    <source>
        <dbReference type="ARBA" id="ARBA00012825"/>
    </source>
</evidence>
<evidence type="ECO:0000256" key="6">
    <source>
        <dbReference type="ARBA" id="ARBA00022840"/>
    </source>
</evidence>
<dbReference type="Pfam" id="PF11965">
    <property type="entry name" value="DUF3479"/>
    <property type="match status" value="1"/>
</dbReference>